<sequence length="613" mass="69057">MFFKRIGILITVSLAMLFSSLQVNAANVSDVQYSISMTDPAHHIADVSITLDADVGTLDLYLPVWRSGKYRILPLANGVRRFSAVDSQQQTLAWMKADKSHWQVDVKHASVITISYQIYANMLSDRVRHIDDSHAFLDASGVFMYSPKHRDLPLSVVLNVPEKWQSRSGMKSLAPHHFVADNYDVLVDSPIESGIHEYHSFSVGDREYGLLFWGRGNHDSQQVITDLKKLDKAAGELWGDYPFNDYLYMVHGTSGARGATEHLNSTIIQFPWYAFHERKDYIRFISTSAHELIHTWNVKAYRPKGLTPYGYQQENYTPLLWIAEGSTSYYDLLLPVRAGVVTEKEFLELFAKELQSYMNRPGKSEMSVAEASFDWWIEGGGDRGHNHSVSIYGEGSLVSWFWDVQLRQSSGGEASWDDLHRALYRGFSVTQGEGYQVADVQKILGDLSGDDISHSWANYVDGTETLDIATLLEHFGLSMEWQHDDAIADAGWKLANKQGRWLVQQVSRGKPAWAAGITADDQILAINGQRLSSASAKSILTQHKPGDSVVVHYFRRDELLRTTMTLQGSKGKLKLVKDKAASPMQQAQYESWTGQPFFEEVASEKPVNSANKE</sequence>
<dbReference type="InterPro" id="IPR027268">
    <property type="entry name" value="Peptidase_M4/M1_CTD_sf"/>
</dbReference>
<keyword evidence="1" id="KW-0732">Signal</keyword>
<dbReference type="InterPro" id="IPR001478">
    <property type="entry name" value="PDZ"/>
</dbReference>
<feature type="chain" id="PRO_5016587073" evidence="1">
    <location>
        <begin position="26"/>
        <end position="613"/>
    </location>
</feature>
<dbReference type="Gene3D" id="1.10.390.10">
    <property type="entry name" value="Neutral Protease Domain 2"/>
    <property type="match status" value="1"/>
</dbReference>
<evidence type="ECO:0000259" key="2">
    <source>
        <dbReference type="SMART" id="SM00228"/>
    </source>
</evidence>
<dbReference type="InterPro" id="IPR007963">
    <property type="entry name" value="Peptidase_M61_catalytic"/>
</dbReference>
<proteinExistence type="predicted"/>
<dbReference type="Proteomes" id="UP000252558">
    <property type="component" value="Unassembled WGS sequence"/>
</dbReference>
<dbReference type="Pfam" id="PF05299">
    <property type="entry name" value="Peptidase_M61"/>
    <property type="match status" value="1"/>
</dbReference>
<dbReference type="SUPFAM" id="SSF55486">
    <property type="entry name" value="Metalloproteases ('zincins'), catalytic domain"/>
    <property type="match status" value="1"/>
</dbReference>
<comment type="caution">
    <text evidence="3">The sequence shown here is derived from an EMBL/GenBank/DDBJ whole genome shotgun (WGS) entry which is preliminary data.</text>
</comment>
<keyword evidence="4" id="KW-1185">Reference proteome</keyword>
<feature type="signal peptide" evidence="1">
    <location>
        <begin position="1"/>
        <end position="25"/>
    </location>
</feature>
<accession>A0A368NEB4</accession>
<dbReference type="Gene3D" id="2.30.42.10">
    <property type="match status" value="1"/>
</dbReference>
<dbReference type="PIRSF" id="PIRSF016493">
    <property type="entry name" value="Glycyl_aminpptds"/>
    <property type="match status" value="1"/>
</dbReference>
<dbReference type="InterPro" id="IPR040756">
    <property type="entry name" value="Peptidase_M61_N"/>
</dbReference>
<dbReference type="InterPro" id="IPR036034">
    <property type="entry name" value="PDZ_sf"/>
</dbReference>
<evidence type="ECO:0000256" key="1">
    <source>
        <dbReference type="SAM" id="SignalP"/>
    </source>
</evidence>
<evidence type="ECO:0000313" key="4">
    <source>
        <dbReference type="Proteomes" id="UP000252558"/>
    </source>
</evidence>
<feature type="domain" description="PDZ" evidence="2">
    <location>
        <begin position="491"/>
        <end position="557"/>
    </location>
</feature>
<dbReference type="AlphaFoldDB" id="A0A368NEB4"/>
<name>A0A368NEB4_9GAMM</name>
<evidence type="ECO:0000313" key="3">
    <source>
        <dbReference type="EMBL" id="RCU48828.1"/>
    </source>
</evidence>
<dbReference type="EMBL" id="QPID01000008">
    <property type="protein sequence ID" value="RCU48828.1"/>
    <property type="molecule type" value="Genomic_DNA"/>
</dbReference>
<dbReference type="SUPFAM" id="SSF50156">
    <property type="entry name" value="PDZ domain-like"/>
    <property type="match status" value="1"/>
</dbReference>
<dbReference type="Pfam" id="PF17899">
    <property type="entry name" value="Peptidase_M61_N"/>
    <property type="match status" value="1"/>
</dbReference>
<organism evidence="3 4">
    <name type="scientific">Corallincola holothuriorum</name>
    <dbReference type="NCBI Taxonomy" id="2282215"/>
    <lineage>
        <taxon>Bacteria</taxon>
        <taxon>Pseudomonadati</taxon>
        <taxon>Pseudomonadota</taxon>
        <taxon>Gammaproteobacteria</taxon>
        <taxon>Alteromonadales</taxon>
        <taxon>Psychromonadaceae</taxon>
        <taxon>Corallincola</taxon>
    </lineage>
</organism>
<dbReference type="Pfam" id="PF13180">
    <property type="entry name" value="PDZ_2"/>
    <property type="match status" value="1"/>
</dbReference>
<dbReference type="Gene3D" id="2.60.40.3650">
    <property type="match status" value="1"/>
</dbReference>
<protein>
    <submittedName>
        <fullName evidence="3">M61 family peptidase</fullName>
    </submittedName>
</protein>
<dbReference type="SMART" id="SM00228">
    <property type="entry name" value="PDZ"/>
    <property type="match status" value="1"/>
</dbReference>
<dbReference type="OrthoDB" id="9778516at2"/>
<gene>
    <name evidence="3" type="ORF">DU002_13680</name>
</gene>
<dbReference type="InterPro" id="IPR024191">
    <property type="entry name" value="Peptidase_M61"/>
</dbReference>
<reference evidence="3 4" key="1">
    <citation type="submission" date="2018-07" db="EMBL/GenBank/DDBJ databases">
        <title>Corallincola holothuriorum sp. nov., a new facultative anaerobe isolated from sea cucumber Apostichopus japonicus.</title>
        <authorList>
            <person name="Xia H."/>
        </authorList>
    </citation>
    <scope>NUCLEOTIDE SEQUENCE [LARGE SCALE GENOMIC DNA]</scope>
    <source>
        <strain evidence="3 4">C4</strain>
    </source>
</reference>